<evidence type="ECO:0000256" key="1">
    <source>
        <dbReference type="ARBA" id="ARBA00004613"/>
    </source>
</evidence>
<dbReference type="SUPFAM" id="SSF57610">
    <property type="entry name" value="Thyroglobulin type-1 domain"/>
    <property type="match status" value="1"/>
</dbReference>
<evidence type="ECO:0000256" key="5">
    <source>
        <dbReference type="PROSITE-ProRule" id="PRU00500"/>
    </source>
</evidence>
<dbReference type="SMART" id="SM00211">
    <property type="entry name" value="TY"/>
    <property type="match status" value="1"/>
</dbReference>
<dbReference type="PROSITE" id="PS51162">
    <property type="entry name" value="THYROGLOBULIN_1_2"/>
    <property type="match status" value="1"/>
</dbReference>
<evidence type="ECO:0008006" key="11">
    <source>
        <dbReference type="Google" id="ProtNLM"/>
    </source>
</evidence>
<keyword evidence="6" id="KW-0732">Signal</keyword>
<evidence type="ECO:0000256" key="6">
    <source>
        <dbReference type="SAM" id="SignalP"/>
    </source>
</evidence>
<dbReference type="InterPro" id="IPR000716">
    <property type="entry name" value="Thyroglobulin_1"/>
</dbReference>
<dbReference type="GO" id="GO:0005520">
    <property type="term" value="F:insulin-like growth factor binding"/>
    <property type="evidence" value="ECO:0007669"/>
    <property type="project" value="InterPro"/>
</dbReference>
<dbReference type="Pfam" id="PF00086">
    <property type="entry name" value="Thyroglobulin_1"/>
    <property type="match status" value="1"/>
</dbReference>
<evidence type="ECO:0000313" key="10">
    <source>
        <dbReference type="Proteomes" id="UP000007875"/>
    </source>
</evidence>
<reference evidence="10" key="1">
    <citation type="submission" date="2003-08" db="EMBL/GenBank/DDBJ databases">
        <authorList>
            <person name="Birren B."/>
            <person name="Nusbaum C."/>
            <person name="Abebe A."/>
            <person name="Abouelleil A."/>
            <person name="Adekoya E."/>
            <person name="Ait-zahra M."/>
            <person name="Allen N."/>
            <person name="Allen T."/>
            <person name="An P."/>
            <person name="Anderson M."/>
            <person name="Anderson S."/>
            <person name="Arachchi H."/>
            <person name="Armbruster J."/>
            <person name="Bachantsang P."/>
            <person name="Baldwin J."/>
            <person name="Barry A."/>
            <person name="Bayul T."/>
            <person name="Blitshsteyn B."/>
            <person name="Bloom T."/>
            <person name="Blye J."/>
            <person name="Boguslavskiy L."/>
            <person name="Borowsky M."/>
            <person name="Boukhgalter B."/>
            <person name="Brunache A."/>
            <person name="Butler J."/>
            <person name="Calixte N."/>
            <person name="Calvo S."/>
            <person name="Camarata J."/>
            <person name="Campo K."/>
            <person name="Chang J."/>
            <person name="Cheshatsang Y."/>
            <person name="Citroen M."/>
            <person name="Collymore A."/>
            <person name="Considine T."/>
            <person name="Cook A."/>
            <person name="Cooke P."/>
            <person name="Corum B."/>
            <person name="Cuomo C."/>
            <person name="David R."/>
            <person name="Dawoe T."/>
            <person name="Degray S."/>
            <person name="Dodge S."/>
            <person name="Dooley K."/>
            <person name="Dorje P."/>
            <person name="Dorjee K."/>
            <person name="Dorris L."/>
            <person name="Duffey N."/>
            <person name="Dupes A."/>
            <person name="Elkins T."/>
            <person name="Engels R."/>
            <person name="Erickson J."/>
            <person name="Farina A."/>
            <person name="Faro S."/>
            <person name="Ferreira P."/>
            <person name="Fischer H."/>
            <person name="Fitzgerald M."/>
            <person name="Foley K."/>
            <person name="Gage D."/>
            <person name="Galagan J."/>
            <person name="Gearin G."/>
            <person name="Gnerre S."/>
            <person name="Gnirke A."/>
            <person name="Goyette A."/>
            <person name="Graham J."/>
            <person name="Grandbois E."/>
            <person name="Gyaltsen K."/>
            <person name="Hafez N."/>
            <person name="Hagopian D."/>
            <person name="Hagos B."/>
            <person name="Hall J."/>
            <person name="Hatcher B."/>
            <person name="Heller A."/>
            <person name="Higgins H."/>
            <person name="Honan T."/>
            <person name="Horn A."/>
            <person name="Houde N."/>
            <person name="Hughes L."/>
            <person name="Hulme W."/>
            <person name="Husby E."/>
            <person name="Iliev I."/>
            <person name="Jaffe D."/>
            <person name="Jones C."/>
            <person name="Kamal M."/>
            <person name="Kamat A."/>
            <person name="Kamvysselis M."/>
            <person name="Karlsson E."/>
            <person name="Kells C."/>
            <person name="Kieu A."/>
            <person name="Kisner P."/>
            <person name="Kodira C."/>
            <person name="Kulbokas E."/>
            <person name="Labutti K."/>
            <person name="Lama D."/>
            <person name="Landers T."/>
            <person name="Leger J."/>
            <person name="Levine S."/>
            <person name="Lewis D."/>
            <person name="Lewis T."/>
            <person name="Lindblad-toh K."/>
            <person name="Liu X."/>
            <person name="Lokyitsang T."/>
            <person name="Lokyitsang Y."/>
            <person name="Lucien O."/>
            <person name="Lui A."/>
            <person name="Ma L.J."/>
            <person name="Mabbitt R."/>
            <person name="Macdonald J."/>
            <person name="Maclean C."/>
            <person name="Major J."/>
            <person name="Manning J."/>
            <person name="Marabella R."/>
            <person name="Maru K."/>
            <person name="Matthews C."/>
            <person name="Mauceli E."/>
            <person name="Mccarthy M."/>
            <person name="Mcdonough S."/>
            <person name="Mcghee T."/>
            <person name="Meldrim J."/>
            <person name="Meneus L."/>
            <person name="Mesirov J."/>
            <person name="Mihalev A."/>
            <person name="Mihova T."/>
            <person name="Mikkelsen T."/>
            <person name="Mlenga V."/>
            <person name="Moru K."/>
            <person name="Mozes J."/>
            <person name="Mulrain L."/>
            <person name="Munson G."/>
            <person name="Naylor J."/>
            <person name="Newes C."/>
            <person name="Nguyen C."/>
            <person name="Nguyen N."/>
            <person name="Nguyen T."/>
            <person name="Nicol R."/>
            <person name="Nielsen C."/>
            <person name="Nizzari M."/>
            <person name="Norbu C."/>
            <person name="Norbu N."/>
            <person name="O'donnell P."/>
            <person name="Okoawo O."/>
            <person name="O'leary S."/>
            <person name="Omotosho B."/>
            <person name="O'neill K."/>
            <person name="Osman S."/>
            <person name="Parker S."/>
            <person name="Perrin D."/>
            <person name="Phunkhang P."/>
            <person name="Piqani B."/>
            <person name="Purcell S."/>
            <person name="Rachupka T."/>
            <person name="Ramasamy U."/>
            <person name="Rameau R."/>
            <person name="Ray V."/>
            <person name="Raymond C."/>
            <person name="Retta R."/>
            <person name="Richardson S."/>
            <person name="Rise C."/>
            <person name="Rodriguez J."/>
            <person name="Rogers J."/>
            <person name="Rogov P."/>
            <person name="Rutman M."/>
            <person name="Schupbach R."/>
            <person name="Seaman C."/>
            <person name="Settipalli S."/>
            <person name="Sharpe T."/>
            <person name="Sheridan J."/>
            <person name="Sherpa N."/>
            <person name="Shi J."/>
            <person name="Smirnov S."/>
            <person name="Smith C."/>
            <person name="Sougnez C."/>
            <person name="Spencer B."/>
            <person name="Stalker J."/>
            <person name="Stange-thomann N."/>
            <person name="Stavropoulos S."/>
            <person name="Stetson K."/>
            <person name="Stone C."/>
            <person name="Stone S."/>
            <person name="Stubbs M."/>
            <person name="Talamas J."/>
            <person name="Tchuinga P."/>
            <person name="Tenzing P."/>
            <person name="Tesfaye S."/>
            <person name="Theodore J."/>
            <person name="Thoulutsang Y."/>
            <person name="Topham K."/>
            <person name="Towey S."/>
            <person name="Tsamla T."/>
            <person name="Tsomo N."/>
            <person name="Vallee D."/>
            <person name="Vassiliev H."/>
            <person name="Venkataraman V."/>
            <person name="Vinson J."/>
            <person name="Vo A."/>
            <person name="Wade C."/>
            <person name="Wang S."/>
            <person name="Wangchuk T."/>
            <person name="Wangdi T."/>
            <person name="Whittaker C."/>
            <person name="Wilkinson J."/>
            <person name="Wu Y."/>
            <person name="Wyman D."/>
            <person name="Yadav S."/>
            <person name="Yang S."/>
            <person name="Yang X."/>
            <person name="Yeager S."/>
            <person name="Yee E."/>
            <person name="Young G."/>
            <person name="Zainoun J."/>
            <person name="Zembeck L."/>
            <person name="Zimmer A."/>
            <person name="Zody M."/>
            <person name="Lander E."/>
        </authorList>
    </citation>
    <scope>NUCLEOTIDE SEQUENCE [LARGE SCALE GENOMIC DNA]</scope>
</reference>
<feature type="disulfide bond" evidence="5">
    <location>
        <begin position="202"/>
        <end position="222"/>
    </location>
</feature>
<organism evidence="9 10">
    <name type="scientific">Ciona savignyi</name>
    <name type="common">Pacific transparent sea squirt</name>
    <dbReference type="NCBI Taxonomy" id="51511"/>
    <lineage>
        <taxon>Eukaryota</taxon>
        <taxon>Metazoa</taxon>
        <taxon>Chordata</taxon>
        <taxon>Tunicata</taxon>
        <taxon>Ascidiacea</taxon>
        <taxon>Phlebobranchia</taxon>
        <taxon>Cionidae</taxon>
        <taxon>Ciona</taxon>
    </lineage>
</organism>
<comment type="caution">
    <text evidence="5">Lacks conserved residue(s) required for the propagation of feature annotation.</text>
</comment>
<dbReference type="OMA" id="TKMKTNQ"/>
<reference evidence="9" key="2">
    <citation type="submission" date="2025-08" db="UniProtKB">
        <authorList>
            <consortium name="Ensembl"/>
        </authorList>
    </citation>
    <scope>IDENTIFICATION</scope>
</reference>
<evidence type="ECO:0000259" key="8">
    <source>
        <dbReference type="PROSITE" id="PS51323"/>
    </source>
</evidence>
<evidence type="ECO:0000256" key="3">
    <source>
        <dbReference type="ARBA" id="ARBA00023157"/>
    </source>
</evidence>
<dbReference type="CDD" id="cd00191">
    <property type="entry name" value="TY"/>
    <property type="match status" value="1"/>
</dbReference>
<evidence type="ECO:0000313" key="9">
    <source>
        <dbReference type="Ensembl" id="ENSCSAVP00000001152.1"/>
    </source>
</evidence>
<feature type="signal peptide" evidence="6">
    <location>
        <begin position="1"/>
        <end position="19"/>
    </location>
</feature>
<dbReference type="InParanoid" id="H2Y754"/>
<dbReference type="SMART" id="SM00121">
    <property type="entry name" value="IB"/>
    <property type="match status" value="1"/>
</dbReference>
<dbReference type="InterPro" id="IPR036857">
    <property type="entry name" value="Thyroglobulin_1_sf"/>
</dbReference>
<keyword evidence="10" id="KW-1185">Reference proteome</keyword>
<dbReference type="PRINTS" id="PR01976">
    <property type="entry name" value="IGFBPFAMILY"/>
</dbReference>
<dbReference type="InterPro" id="IPR022321">
    <property type="entry name" value="IGFBP_1-6_chordata"/>
</dbReference>
<keyword evidence="4" id="KW-0340">Growth factor binding</keyword>
<dbReference type="Pfam" id="PF00219">
    <property type="entry name" value="IGFBP"/>
    <property type="match status" value="1"/>
</dbReference>
<feature type="domain" description="Thyroglobulin type-1" evidence="7">
    <location>
        <begin position="153"/>
        <end position="222"/>
    </location>
</feature>
<dbReference type="Gene3D" id="4.10.40.20">
    <property type="match status" value="1"/>
</dbReference>
<feature type="domain" description="IGFBP N-terminal" evidence="8">
    <location>
        <begin position="25"/>
        <end position="105"/>
    </location>
</feature>
<evidence type="ECO:0000256" key="2">
    <source>
        <dbReference type="ARBA" id="ARBA00022525"/>
    </source>
</evidence>
<dbReference type="Ensembl" id="ENSCSAVT00000001165.1">
    <property type="protein sequence ID" value="ENSCSAVP00000001152.1"/>
    <property type="gene ID" value="ENSCSAVG00000000644.1"/>
</dbReference>
<name>H2Y754_CIOSA</name>
<dbReference type="Gene3D" id="4.10.800.10">
    <property type="entry name" value="Thyroglobulin type-1"/>
    <property type="match status" value="1"/>
</dbReference>
<dbReference type="eggNOG" id="ENOG502T0XI">
    <property type="taxonomic scope" value="Eukaryota"/>
</dbReference>
<evidence type="ECO:0000256" key="4">
    <source>
        <dbReference type="ARBA" id="ARBA00023183"/>
    </source>
</evidence>
<dbReference type="Proteomes" id="UP000007875">
    <property type="component" value="Unassembled WGS sequence"/>
</dbReference>
<reference evidence="9" key="3">
    <citation type="submission" date="2025-09" db="UniProtKB">
        <authorList>
            <consortium name="Ensembl"/>
        </authorList>
    </citation>
    <scope>IDENTIFICATION</scope>
</reference>
<dbReference type="SUPFAM" id="SSF57184">
    <property type="entry name" value="Growth factor receptor domain"/>
    <property type="match status" value="1"/>
</dbReference>
<accession>H2Y754</accession>
<keyword evidence="3 5" id="KW-1015">Disulfide bond</keyword>
<dbReference type="InterPro" id="IPR009030">
    <property type="entry name" value="Growth_fac_rcpt_cys_sf"/>
</dbReference>
<dbReference type="GO" id="GO:0005576">
    <property type="term" value="C:extracellular region"/>
    <property type="evidence" value="ECO:0007669"/>
    <property type="project" value="UniProtKB-SubCell"/>
</dbReference>
<dbReference type="InterPro" id="IPR000867">
    <property type="entry name" value="IGFBP-like"/>
</dbReference>
<dbReference type="PROSITE" id="PS00484">
    <property type="entry name" value="THYROGLOBULIN_1_1"/>
    <property type="match status" value="1"/>
</dbReference>
<dbReference type="GeneTree" id="ENSGT00940000171447"/>
<comment type="subcellular location">
    <subcellularLocation>
        <location evidence="1">Secreted</location>
    </subcellularLocation>
</comment>
<dbReference type="PROSITE" id="PS51323">
    <property type="entry name" value="IGFBP_N_2"/>
    <property type="match status" value="1"/>
</dbReference>
<dbReference type="AlphaFoldDB" id="H2Y754"/>
<sequence length="222" mass="24304">MYILFAIVAVALIGDPAASAPASRFAMKCPVCSAEELNACPVLEAGPTCEIVAEPNCGCCSMCAKLESEECGVAKGYCGSGLTCAPLIYEYEGEVYFSEHVCMTDADLDRMFGEVITPPLEDPESHQNGEAQDTTLSPTTTTVIPTQEAHVPEGPCDQHWERVWSKTFFAKHEWVPECDREGYYSPQQCEVAYGLELGKCWCVDKLGNRQTDKMVDSPSFQC</sequence>
<keyword evidence="2" id="KW-0964">Secreted</keyword>
<dbReference type="HOGENOM" id="CLU_1111067_0_0_1"/>
<feature type="chain" id="PRO_5003578408" description="IGFBP N-terminal domain-containing protein" evidence="6">
    <location>
        <begin position="20"/>
        <end position="222"/>
    </location>
</feature>
<protein>
    <recommendedName>
        <fullName evidence="11">IGFBP N-terminal domain-containing protein</fullName>
    </recommendedName>
</protein>
<dbReference type="PANTHER" id="PTHR11551:SF13">
    <property type="entry name" value="INSULIN-LIKE GROWTH FACTOR-BINDING PROTEIN 2"/>
    <property type="match status" value="1"/>
</dbReference>
<proteinExistence type="predicted"/>
<dbReference type="PANTHER" id="PTHR11551">
    <property type="entry name" value="INSULIN-LIKE GROWTH FACTOR BINDING PROTEIN"/>
    <property type="match status" value="1"/>
</dbReference>
<dbReference type="STRING" id="51511.ENSCSAVP00000001152"/>
<evidence type="ECO:0000259" key="7">
    <source>
        <dbReference type="PROSITE" id="PS51162"/>
    </source>
</evidence>